<protein>
    <submittedName>
        <fullName evidence="1">Tryptophan synthase subunit alpha</fullName>
        <ecNumber evidence="1">4.2.1.20</ecNumber>
    </submittedName>
</protein>
<evidence type="ECO:0000313" key="2">
    <source>
        <dbReference type="Proteomes" id="UP001064027"/>
    </source>
</evidence>
<dbReference type="EMBL" id="CP104558">
    <property type="protein sequence ID" value="UXH44816.1"/>
    <property type="molecule type" value="Genomic_DNA"/>
</dbReference>
<dbReference type="EC" id="4.2.1.20" evidence="1"/>
<evidence type="ECO:0000313" key="1">
    <source>
        <dbReference type="EMBL" id="UXH44816.1"/>
    </source>
</evidence>
<gene>
    <name evidence="1" type="primary">trpA</name>
    <name evidence="1" type="ORF">N5C46_01740</name>
</gene>
<reference evidence="1" key="1">
    <citation type="submission" date="2022-09" db="EMBL/GenBank/DDBJ databases">
        <title>Complete genome sequence of Rossellomorea vietnamensis strain RL-WG62, a newly isolated PGPR with the potential for plant salinity stress alleviation.</title>
        <authorList>
            <person name="Ren L."/>
            <person name="Wang G."/>
            <person name="Hu H."/>
        </authorList>
    </citation>
    <scope>NUCLEOTIDE SEQUENCE</scope>
    <source>
        <strain evidence="1">RL-WG62</strain>
    </source>
</reference>
<dbReference type="Proteomes" id="UP001064027">
    <property type="component" value="Chromosome"/>
</dbReference>
<accession>A0ACD4C935</accession>
<keyword evidence="1" id="KW-0456">Lyase</keyword>
<organism evidence="1 2">
    <name type="scientific">Rossellomorea vietnamensis</name>
    <dbReference type="NCBI Taxonomy" id="218284"/>
    <lineage>
        <taxon>Bacteria</taxon>
        <taxon>Bacillati</taxon>
        <taxon>Bacillota</taxon>
        <taxon>Bacilli</taxon>
        <taxon>Bacillales</taxon>
        <taxon>Bacillaceae</taxon>
        <taxon>Rossellomorea</taxon>
    </lineage>
</organism>
<keyword evidence="2" id="KW-1185">Reference proteome</keyword>
<proteinExistence type="predicted"/>
<sequence length="263" mass="28670">MGKKFLESSLEEELKRGNKLFIPYVMAGDGGIDTLITTLKKLEEGGATAIEVGIPFSDPVADGPTIQEAGKRALEKGTTLRKVFDKLIEGRKEIGIPLIFMTYINPIYKYGVERFFDDCNKAGVDGVIIPDLPLEHYDLVKQPSKEKEIAIIQLATLTSPLERVKELASVTEGFLYAVTINGITGTREGFAENISRHLIKLKSNSPVPVLAGFGISSPDHVRSMSESCDGVVVGSKIIDLIQKDSFDEIRELIGASKTGAFHS</sequence>
<name>A0ACD4C935_9BACI</name>